<reference evidence="1" key="1">
    <citation type="journal article" date="2014" name="Front. Microbiol.">
        <title>High frequency of phylogenetically diverse reductive dehalogenase-homologous genes in deep subseafloor sedimentary metagenomes.</title>
        <authorList>
            <person name="Kawai M."/>
            <person name="Futagami T."/>
            <person name="Toyoda A."/>
            <person name="Takaki Y."/>
            <person name="Nishi S."/>
            <person name="Hori S."/>
            <person name="Arai W."/>
            <person name="Tsubouchi T."/>
            <person name="Morono Y."/>
            <person name="Uchiyama I."/>
            <person name="Ito T."/>
            <person name="Fujiyama A."/>
            <person name="Inagaki F."/>
            <person name="Takami H."/>
        </authorList>
    </citation>
    <scope>NUCLEOTIDE SEQUENCE</scope>
    <source>
        <strain evidence="1">Expedition CK06-06</strain>
    </source>
</reference>
<comment type="caution">
    <text evidence="1">The sequence shown here is derived from an EMBL/GenBank/DDBJ whole genome shotgun (WGS) entry which is preliminary data.</text>
</comment>
<dbReference type="EMBL" id="BARU01042220">
    <property type="protein sequence ID" value="GAH82486.1"/>
    <property type="molecule type" value="Genomic_DNA"/>
</dbReference>
<gene>
    <name evidence="1" type="ORF">S03H2_64917</name>
</gene>
<sequence length="74" mass="8496">MDIPFCKVNRTVEQIASTTKDQLDDISKCIKPIVLEDLKKLPLEKLKQLDAESLYLLVTLNDAEHLVELWDKGE</sequence>
<organism evidence="1">
    <name type="scientific">marine sediment metagenome</name>
    <dbReference type="NCBI Taxonomy" id="412755"/>
    <lineage>
        <taxon>unclassified sequences</taxon>
        <taxon>metagenomes</taxon>
        <taxon>ecological metagenomes</taxon>
    </lineage>
</organism>
<name>X1IJC6_9ZZZZ</name>
<dbReference type="AlphaFoldDB" id="X1IJC6"/>
<accession>X1IJC6</accession>
<evidence type="ECO:0000313" key="1">
    <source>
        <dbReference type="EMBL" id="GAH82486.1"/>
    </source>
</evidence>
<proteinExistence type="predicted"/>
<protein>
    <submittedName>
        <fullName evidence="1">Uncharacterized protein</fullName>
    </submittedName>
</protein>